<sequence length="297" mass="33804">MEFRQIFYFIEVAKREHVTKTAEALHVAQSAISRQITLLEAELGVSLFTREGRNVKLTHMGRLFLKHAERGLKEFDKAKQKIQEHLNPEIGKIHLGLSTGLAIQTLPIVLSQFNMDHPNIQFQLHQGTLSYLTQFIENDGIDIAFASPLPKKHPFVDSHILFTERMVAVLHSEHHLANQTSILLKQLAEERFITFRRGMALQELFRDACQQAGFNPIISFEGEDMDTIKQLVSAGFGVAILPENTVTYNLPPDVVTVSLEDPTVIRNVGLLMPKSRELAPSEKLFFNFIIEFYDRLT</sequence>
<evidence type="ECO:0000259" key="5">
    <source>
        <dbReference type="PROSITE" id="PS50931"/>
    </source>
</evidence>
<dbReference type="InterPro" id="IPR036390">
    <property type="entry name" value="WH_DNA-bd_sf"/>
</dbReference>
<dbReference type="PRINTS" id="PR00039">
    <property type="entry name" value="HTHLYSR"/>
</dbReference>
<dbReference type="EMBL" id="JBHUMR010000014">
    <property type="protein sequence ID" value="MFD2617826.1"/>
    <property type="molecule type" value="Genomic_DNA"/>
</dbReference>
<protein>
    <submittedName>
        <fullName evidence="6">LysR family transcriptional regulator</fullName>
    </submittedName>
</protein>
<evidence type="ECO:0000256" key="4">
    <source>
        <dbReference type="ARBA" id="ARBA00023163"/>
    </source>
</evidence>
<dbReference type="PANTHER" id="PTHR30419:SF28">
    <property type="entry name" value="HTH-TYPE TRANSCRIPTIONAL REGULATOR BSDA"/>
    <property type="match status" value="1"/>
</dbReference>
<gene>
    <name evidence="6" type="ORF">ACFSTF_10965</name>
</gene>
<evidence type="ECO:0000313" key="7">
    <source>
        <dbReference type="Proteomes" id="UP001597458"/>
    </source>
</evidence>
<feature type="domain" description="HTH lysR-type" evidence="5">
    <location>
        <begin position="1"/>
        <end position="58"/>
    </location>
</feature>
<comment type="similarity">
    <text evidence="1">Belongs to the LysR transcriptional regulatory family.</text>
</comment>
<name>A0ABW5PSD7_9BACI</name>
<dbReference type="InterPro" id="IPR005119">
    <property type="entry name" value="LysR_subst-bd"/>
</dbReference>
<dbReference type="PROSITE" id="PS50931">
    <property type="entry name" value="HTH_LYSR"/>
    <property type="match status" value="1"/>
</dbReference>
<organism evidence="6 7">
    <name type="scientific">Terrilactibacillus laevilacticus</name>
    <dbReference type="NCBI Taxonomy" id="1380157"/>
    <lineage>
        <taxon>Bacteria</taxon>
        <taxon>Bacillati</taxon>
        <taxon>Bacillota</taxon>
        <taxon>Bacilli</taxon>
        <taxon>Bacillales</taxon>
        <taxon>Bacillaceae</taxon>
        <taxon>Terrilactibacillus</taxon>
    </lineage>
</organism>
<keyword evidence="3" id="KW-0238">DNA-binding</keyword>
<accession>A0ABW5PSD7</accession>
<dbReference type="PANTHER" id="PTHR30419">
    <property type="entry name" value="HTH-TYPE TRANSCRIPTIONAL REGULATOR YBHD"/>
    <property type="match status" value="1"/>
</dbReference>
<reference evidence="7" key="1">
    <citation type="journal article" date="2019" name="Int. J. Syst. Evol. Microbiol.">
        <title>The Global Catalogue of Microorganisms (GCM) 10K type strain sequencing project: providing services to taxonomists for standard genome sequencing and annotation.</title>
        <authorList>
            <consortium name="The Broad Institute Genomics Platform"/>
            <consortium name="The Broad Institute Genome Sequencing Center for Infectious Disease"/>
            <person name="Wu L."/>
            <person name="Ma J."/>
        </authorList>
    </citation>
    <scope>NUCLEOTIDE SEQUENCE [LARGE SCALE GENOMIC DNA]</scope>
    <source>
        <strain evidence="7">TISTR 2241</strain>
    </source>
</reference>
<dbReference type="InterPro" id="IPR050950">
    <property type="entry name" value="HTH-type_LysR_regulators"/>
</dbReference>
<dbReference type="Proteomes" id="UP001597458">
    <property type="component" value="Unassembled WGS sequence"/>
</dbReference>
<keyword evidence="4" id="KW-0804">Transcription</keyword>
<dbReference type="Pfam" id="PF03466">
    <property type="entry name" value="LysR_substrate"/>
    <property type="match status" value="1"/>
</dbReference>
<dbReference type="SUPFAM" id="SSF46785">
    <property type="entry name" value="Winged helix' DNA-binding domain"/>
    <property type="match status" value="1"/>
</dbReference>
<dbReference type="Gene3D" id="1.10.10.10">
    <property type="entry name" value="Winged helix-like DNA-binding domain superfamily/Winged helix DNA-binding domain"/>
    <property type="match status" value="1"/>
</dbReference>
<dbReference type="InterPro" id="IPR036388">
    <property type="entry name" value="WH-like_DNA-bd_sf"/>
</dbReference>
<keyword evidence="7" id="KW-1185">Reference proteome</keyword>
<evidence type="ECO:0000313" key="6">
    <source>
        <dbReference type="EMBL" id="MFD2617826.1"/>
    </source>
</evidence>
<evidence type="ECO:0000256" key="1">
    <source>
        <dbReference type="ARBA" id="ARBA00009437"/>
    </source>
</evidence>
<dbReference type="SUPFAM" id="SSF53850">
    <property type="entry name" value="Periplasmic binding protein-like II"/>
    <property type="match status" value="1"/>
</dbReference>
<keyword evidence="2" id="KW-0805">Transcription regulation</keyword>
<dbReference type="Gene3D" id="3.40.190.290">
    <property type="match status" value="1"/>
</dbReference>
<proteinExistence type="inferred from homology"/>
<comment type="caution">
    <text evidence="6">The sequence shown here is derived from an EMBL/GenBank/DDBJ whole genome shotgun (WGS) entry which is preliminary data.</text>
</comment>
<evidence type="ECO:0000256" key="2">
    <source>
        <dbReference type="ARBA" id="ARBA00023015"/>
    </source>
</evidence>
<dbReference type="InterPro" id="IPR000847">
    <property type="entry name" value="LysR_HTH_N"/>
</dbReference>
<evidence type="ECO:0000256" key="3">
    <source>
        <dbReference type="ARBA" id="ARBA00023125"/>
    </source>
</evidence>
<dbReference type="Pfam" id="PF00126">
    <property type="entry name" value="HTH_1"/>
    <property type="match status" value="1"/>
</dbReference>
<dbReference type="RefSeq" id="WP_181406410.1">
    <property type="nucleotide sequence ID" value="NZ_JBHUMR010000014.1"/>
</dbReference>